<dbReference type="Gene3D" id="3.40.250.10">
    <property type="entry name" value="Rhodanese-like domain"/>
    <property type="match status" value="1"/>
</dbReference>
<evidence type="ECO:0000259" key="1">
    <source>
        <dbReference type="PROSITE" id="PS50206"/>
    </source>
</evidence>
<feature type="domain" description="Rhodanese" evidence="1">
    <location>
        <begin position="21"/>
        <end position="117"/>
    </location>
</feature>
<organism evidence="2 3">
    <name type="scientific">Maritimibacter fusiformis</name>
    <dbReference type="NCBI Taxonomy" id="2603819"/>
    <lineage>
        <taxon>Bacteria</taxon>
        <taxon>Pseudomonadati</taxon>
        <taxon>Pseudomonadota</taxon>
        <taxon>Alphaproteobacteria</taxon>
        <taxon>Rhodobacterales</taxon>
        <taxon>Roseobacteraceae</taxon>
        <taxon>Maritimibacter</taxon>
    </lineage>
</organism>
<proteinExistence type="predicted"/>
<dbReference type="InterPro" id="IPR001763">
    <property type="entry name" value="Rhodanese-like_dom"/>
</dbReference>
<evidence type="ECO:0000313" key="2">
    <source>
        <dbReference type="EMBL" id="TYB81813.1"/>
    </source>
</evidence>
<dbReference type="SMART" id="SM00450">
    <property type="entry name" value="RHOD"/>
    <property type="match status" value="1"/>
</dbReference>
<dbReference type="InterPro" id="IPR036873">
    <property type="entry name" value="Rhodanese-like_dom_sf"/>
</dbReference>
<dbReference type="Pfam" id="PF00581">
    <property type="entry name" value="Rhodanese"/>
    <property type="match status" value="1"/>
</dbReference>
<dbReference type="PROSITE" id="PS50206">
    <property type="entry name" value="RHODANESE_3"/>
    <property type="match status" value="1"/>
</dbReference>
<evidence type="ECO:0000313" key="3">
    <source>
        <dbReference type="Proteomes" id="UP000322080"/>
    </source>
</evidence>
<dbReference type="EMBL" id="VSIY01000005">
    <property type="protein sequence ID" value="TYB81813.1"/>
    <property type="molecule type" value="Genomic_DNA"/>
</dbReference>
<keyword evidence="3" id="KW-1185">Reference proteome</keyword>
<protein>
    <submittedName>
        <fullName evidence="2">Sulfurtransferase</fullName>
    </submittedName>
</protein>
<dbReference type="AlphaFoldDB" id="A0A5D0RK63"/>
<accession>A0A5D0RK63</accession>
<reference evidence="2 3" key="1">
    <citation type="submission" date="2019-08" db="EMBL/GenBank/DDBJ databases">
        <title>Identification of a novel species of the genus Boseongicola.</title>
        <authorList>
            <person name="Zhang X.-Q."/>
        </authorList>
    </citation>
    <scope>NUCLEOTIDE SEQUENCE [LARGE SCALE GENOMIC DNA]</scope>
    <source>
        <strain evidence="2 3">HY14</strain>
    </source>
</reference>
<dbReference type="PANTHER" id="PTHR43031:SF16">
    <property type="entry name" value="OXIDOREDUCTASE"/>
    <property type="match status" value="1"/>
</dbReference>
<dbReference type="InterPro" id="IPR050229">
    <property type="entry name" value="GlpE_sulfurtransferase"/>
</dbReference>
<dbReference type="GO" id="GO:0016740">
    <property type="term" value="F:transferase activity"/>
    <property type="evidence" value="ECO:0007669"/>
    <property type="project" value="UniProtKB-KW"/>
</dbReference>
<comment type="caution">
    <text evidence="2">The sequence shown here is derived from an EMBL/GenBank/DDBJ whole genome shotgun (WGS) entry which is preliminary data.</text>
</comment>
<keyword evidence="2" id="KW-0808">Transferase</keyword>
<dbReference type="Proteomes" id="UP000322080">
    <property type="component" value="Unassembled WGS sequence"/>
</dbReference>
<sequence length="118" mass="12570">MMGRQATASKLSPQEAVELAKDGAITVVDVRDHNELSMTGKAEGAVHIPLAVIRMQADPRSPDFHPDLDTSKPVAIYCASGARSSMAAQVFRQMGFDEVHNIGGLGHWQMAGGSIVRA</sequence>
<dbReference type="PANTHER" id="PTHR43031">
    <property type="entry name" value="FAD-DEPENDENT OXIDOREDUCTASE"/>
    <property type="match status" value="1"/>
</dbReference>
<dbReference type="SUPFAM" id="SSF52821">
    <property type="entry name" value="Rhodanese/Cell cycle control phosphatase"/>
    <property type="match status" value="1"/>
</dbReference>
<gene>
    <name evidence="2" type="ORF">FVF75_07855</name>
</gene>
<name>A0A5D0RK63_9RHOB</name>